<sequence length="401" mass="43809">MLNRGSTAAKKTASHISQKFRQLDVHLVSCVARTSTFKVSKSIYILNTSSNCHSSGAAYRDRGVITECDRKVITECTAPRLSSLAHRTHFLQCRIYFPSSDLVHSSSFHLHLHLFLPLLPPSLPLSPPPPPILPLYSTPSRSPPLPLFYLLLLHLLFLPHLPLLFHLPSLHLFFLPHLPLLFHLPFPPPLPPSLPPSILPPHLPLLFHLPSLPPSSPSSYSSSPPPSSSTCPSSPSSPPSLPPSILPPPPTPPLPPALPPPAALHCSTLGAATHTRLPDTKPDTKPDMLAGGRGRQTFIPPSLSLLPSFLFLVMRYPHLPLPSLPPPYSPFLPSLKPLLPRASFPSSPPPSPQRSPTPPVLLPPPVRRFLYAPQPRTVPAATCFRGRKHPRVGRNAQTKTR</sequence>
<feature type="compositionally biased region" description="Basic and acidic residues" evidence="1">
    <location>
        <begin position="276"/>
        <end position="286"/>
    </location>
</feature>
<feature type="compositionally biased region" description="Low complexity" evidence="1">
    <location>
        <begin position="217"/>
        <end position="234"/>
    </location>
</feature>
<reference evidence="3 4" key="2">
    <citation type="submission" date="2019-01" db="EMBL/GenBank/DDBJ databases">
        <title>The decoding of complex shrimp genome reveals the adaptation for benthos swimmer, frequently molting mechanism and breeding impact on genome.</title>
        <authorList>
            <person name="Sun Y."/>
            <person name="Gao Y."/>
            <person name="Yu Y."/>
        </authorList>
    </citation>
    <scope>NUCLEOTIDE SEQUENCE [LARGE SCALE GENOMIC DNA]</scope>
    <source>
        <tissue evidence="3">Muscle</tissue>
    </source>
</reference>
<dbReference type="AlphaFoldDB" id="A0A3R7M103"/>
<organism evidence="3 4">
    <name type="scientific">Penaeus vannamei</name>
    <name type="common">Whiteleg shrimp</name>
    <name type="synonym">Litopenaeus vannamei</name>
    <dbReference type="NCBI Taxonomy" id="6689"/>
    <lineage>
        <taxon>Eukaryota</taxon>
        <taxon>Metazoa</taxon>
        <taxon>Ecdysozoa</taxon>
        <taxon>Arthropoda</taxon>
        <taxon>Crustacea</taxon>
        <taxon>Multicrustacea</taxon>
        <taxon>Malacostraca</taxon>
        <taxon>Eumalacostraca</taxon>
        <taxon>Eucarida</taxon>
        <taxon>Decapoda</taxon>
        <taxon>Dendrobranchiata</taxon>
        <taxon>Penaeoidea</taxon>
        <taxon>Penaeidae</taxon>
        <taxon>Penaeus</taxon>
    </lineage>
</organism>
<evidence type="ECO:0000256" key="1">
    <source>
        <dbReference type="SAM" id="MobiDB-lite"/>
    </source>
</evidence>
<feature type="region of interest" description="Disordered" evidence="1">
    <location>
        <begin position="342"/>
        <end position="366"/>
    </location>
</feature>
<feature type="transmembrane region" description="Helical" evidence="2">
    <location>
        <begin position="147"/>
        <end position="167"/>
    </location>
</feature>
<proteinExistence type="predicted"/>
<keyword evidence="2" id="KW-0812">Transmembrane</keyword>
<keyword evidence="2" id="KW-0472">Membrane</keyword>
<protein>
    <submittedName>
        <fullName evidence="3">Uncharacterized protein</fullName>
    </submittedName>
</protein>
<feature type="region of interest" description="Disordered" evidence="1">
    <location>
        <begin position="217"/>
        <end position="295"/>
    </location>
</feature>
<dbReference type="PRINTS" id="PR01217">
    <property type="entry name" value="PRICHEXTENSN"/>
</dbReference>
<name>A0A3R7M103_PENVA</name>
<evidence type="ECO:0000313" key="4">
    <source>
        <dbReference type="Proteomes" id="UP000283509"/>
    </source>
</evidence>
<evidence type="ECO:0000256" key="2">
    <source>
        <dbReference type="SAM" id="Phobius"/>
    </source>
</evidence>
<dbReference type="Proteomes" id="UP000283509">
    <property type="component" value="Unassembled WGS sequence"/>
</dbReference>
<feature type="compositionally biased region" description="Pro residues" evidence="1">
    <location>
        <begin position="235"/>
        <end position="262"/>
    </location>
</feature>
<keyword evidence="4" id="KW-1185">Reference proteome</keyword>
<comment type="caution">
    <text evidence="3">The sequence shown here is derived from an EMBL/GenBank/DDBJ whole genome shotgun (WGS) entry which is preliminary data.</text>
</comment>
<reference evidence="3 4" key="1">
    <citation type="submission" date="2018-04" db="EMBL/GenBank/DDBJ databases">
        <authorList>
            <person name="Zhang X."/>
            <person name="Yuan J."/>
            <person name="Li F."/>
            <person name="Xiang J."/>
        </authorList>
    </citation>
    <scope>NUCLEOTIDE SEQUENCE [LARGE SCALE GENOMIC DNA]</scope>
    <source>
        <tissue evidence="3">Muscle</tissue>
    </source>
</reference>
<evidence type="ECO:0000313" key="3">
    <source>
        <dbReference type="EMBL" id="ROT69955.1"/>
    </source>
</evidence>
<dbReference type="EMBL" id="QCYY01002493">
    <property type="protein sequence ID" value="ROT69955.1"/>
    <property type="molecule type" value="Genomic_DNA"/>
</dbReference>
<gene>
    <name evidence="3" type="ORF">C7M84_011807</name>
</gene>
<feature type="compositionally biased region" description="Pro residues" evidence="1">
    <location>
        <begin position="346"/>
        <end position="366"/>
    </location>
</feature>
<keyword evidence="2" id="KW-1133">Transmembrane helix</keyword>
<accession>A0A3R7M103</accession>
<feature type="region of interest" description="Disordered" evidence="1">
    <location>
        <begin position="380"/>
        <end position="401"/>
    </location>
</feature>